<evidence type="ECO:0000313" key="8">
    <source>
        <dbReference type="Proteomes" id="UP001595783"/>
    </source>
</evidence>
<dbReference type="RefSeq" id="WP_104752369.1">
    <property type="nucleotide sequence ID" value="NZ_FZMF01000023.1"/>
</dbReference>
<protein>
    <submittedName>
        <fullName evidence="7">RDD family protein</fullName>
    </submittedName>
</protein>
<feature type="domain" description="RDD" evidence="6">
    <location>
        <begin position="18"/>
        <end position="141"/>
    </location>
</feature>
<keyword evidence="4 5" id="KW-0472">Membrane</keyword>
<evidence type="ECO:0000256" key="2">
    <source>
        <dbReference type="ARBA" id="ARBA00022692"/>
    </source>
</evidence>
<evidence type="ECO:0000256" key="3">
    <source>
        <dbReference type="ARBA" id="ARBA00022989"/>
    </source>
</evidence>
<evidence type="ECO:0000313" key="7">
    <source>
        <dbReference type="EMBL" id="MFC3847828.1"/>
    </source>
</evidence>
<keyword evidence="8" id="KW-1185">Reference proteome</keyword>
<reference evidence="8" key="1">
    <citation type="journal article" date="2019" name="Int. J. Syst. Evol. Microbiol.">
        <title>The Global Catalogue of Microorganisms (GCM) 10K type strain sequencing project: providing services to taxonomists for standard genome sequencing and annotation.</title>
        <authorList>
            <consortium name="The Broad Institute Genomics Platform"/>
            <consortium name="The Broad Institute Genome Sequencing Center for Infectious Disease"/>
            <person name="Wu L."/>
            <person name="Ma J."/>
        </authorList>
    </citation>
    <scope>NUCLEOTIDE SEQUENCE [LARGE SCALE GENOMIC DNA]</scope>
    <source>
        <strain evidence="8">CCUG 53816</strain>
    </source>
</reference>
<comment type="subcellular location">
    <subcellularLocation>
        <location evidence="1">Membrane</location>
        <topology evidence="1">Multi-pass membrane protein</topology>
    </subcellularLocation>
</comment>
<keyword evidence="2 5" id="KW-0812">Transmembrane</keyword>
<gene>
    <name evidence="7" type="ORF">ACFOPX_04670</name>
</gene>
<dbReference type="Pfam" id="PF06271">
    <property type="entry name" value="RDD"/>
    <property type="match status" value="1"/>
</dbReference>
<feature type="transmembrane region" description="Helical" evidence="5">
    <location>
        <begin position="20"/>
        <end position="39"/>
    </location>
</feature>
<feature type="transmembrane region" description="Helical" evidence="5">
    <location>
        <begin position="59"/>
        <end position="84"/>
    </location>
</feature>
<evidence type="ECO:0000256" key="4">
    <source>
        <dbReference type="ARBA" id="ARBA00023136"/>
    </source>
</evidence>
<evidence type="ECO:0000259" key="6">
    <source>
        <dbReference type="Pfam" id="PF06271"/>
    </source>
</evidence>
<evidence type="ECO:0000256" key="1">
    <source>
        <dbReference type="ARBA" id="ARBA00004141"/>
    </source>
</evidence>
<comment type="caution">
    <text evidence="7">The sequence shown here is derived from an EMBL/GenBank/DDBJ whole genome shotgun (WGS) entry which is preliminary data.</text>
</comment>
<accession>A0ABV7ZJ53</accession>
<organism evidence="7 8">
    <name type="scientific">Helicobacter baculiformis</name>
    <dbReference type="NCBI Taxonomy" id="427351"/>
    <lineage>
        <taxon>Bacteria</taxon>
        <taxon>Pseudomonadati</taxon>
        <taxon>Campylobacterota</taxon>
        <taxon>Epsilonproteobacteria</taxon>
        <taxon>Campylobacterales</taxon>
        <taxon>Helicobacteraceae</taxon>
        <taxon>Helicobacter</taxon>
    </lineage>
</organism>
<dbReference type="EMBL" id="JBHRZO010000021">
    <property type="protein sequence ID" value="MFC3847828.1"/>
    <property type="molecule type" value="Genomic_DNA"/>
</dbReference>
<evidence type="ECO:0000256" key="5">
    <source>
        <dbReference type="SAM" id="Phobius"/>
    </source>
</evidence>
<proteinExistence type="predicted"/>
<dbReference type="Proteomes" id="UP001595783">
    <property type="component" value="Unassembled WGS sequence"/>
</dbReference>
<sequence length="149" mass="17478">MESYKLEEIFYKERLVLPPWWCRVGAYGVDMLLVGLVAWDFNTRWLDALNLGFVLKAHMVLRYVLLYAFLHVLYECLSMGGFGVSIGKIVFHLRVVSLKSLDNPIWTERLKRCALKELALLCPFVYLARDKFQRVFHDHHAKTLVIMTK</sequence>
<keyword evidence="3 5" id="KW-1133">Transmembrane helix</keyword>
<dbReference type="InterPro" id="IPR010432">
    <property type="entry name" value="RDD"/>
</dbReference>
<name>A0ABV7ZJ53_9HELI</name>